<dbReference type="OrthoDB" id="2068499at2"/>
<evidence type="ECO:0000313" key="1">
    <source>
        <dbReference type="EMBL" id="RGX31280.1"/>
    </source>
</evidence>
<organism evidence="1 2">
    <name type="scientific">Enterocloster asparagiformis</name>
    <dbReference type="NCBI Taxonomy" id="333367"/>
    <lineage>
        <taxon>Bacteria</taxon>
        <taxon>Bacillati</taxon>
        <taxon>Bacillota</taxon>
        <taxon>Clostridia</taxon>
        <taxon>Lachnospirales</taxon>
        <taxon>Lachnospiraceae</taxon>
        <taxon>Enterocloster</taxon>
    </lineage>
</organism>
<dbReference type="Proteomes" id="UP000283880">
    <property type="component" value="Unassembled WGS sequence"/>
</dbReference>
<name>A0A413FIM3_9FIRM</name>
<accession>A0A413FIM3</accession>
<dbReference type="EMBL" id="QSBM01000003">
    <property type="protein sequence ID" value="RGX31280.1"/>
    <property type="molecule type" value="Genomic_DNA"/>
</dbReference>
<proteinExistence type="predicted"/>
<protein>
    <submittedName>
        <fullName evidence="1">Uncharacterized protein</fullName>
    </submittedName>
</protein>
<evidence type="ECO:0000313" key="2">
    <source>
        <dbReference type="Proteomes" id="UP000283880"/>
    </source>
</evidence>
<comment type="caution">
    <text evidence="1">The sequence shown here is derived from an EMBL/GenBank/DDBJ whole genome shotgun (WGS) entry which is preliminary data.</text>
</comment>
<gene>
    <name evidence="1" type="ORF">DWV29_05145</name>
</gene>
<sequence length="88" mass="9942">MRYQKKIVYECGNVAEPGFIERKKNVTLKQATQINNNHQCNIPRCPTCGSINIKKITGLSKAGSVALWGVLSRKVHKLWHCNNCGSEW</sequence>
<dbReference type="AlphaFoldDB" id="A0A413FIM3"/>
<reference evidence="1 2" key="1">
    <citation type="submission" date="2018-08" db="EMBL/GenBank/DDBJ databases">
        <title>A genome reference for cultivated species of the human gut microbiota.</title>
        <authorList>
            <person name="Zou Y."/>
            <person name="Xue W."/>
            <person name="Luo G."/>
        </authorList>
    </citation>
    <scope>NUCLEOTIDE SEQUENCE [LARGE SCALE GENOMIC DNA]</scope>
    <source>
        <strain evidence="1 2">AF04-15</strain>
    </source>
</reference>